<keyword evidence="5" id="KW-1185">Reference proteome</keyword>
<feature type="region of interest" description="Disordered" evidence="2">
    <location>
        <begin position="108"/>
        <end position="258"/>
    </location>
</feature>
<gene>
    <name evidence="4" type="ORF">Taro_033130</name>
</gene>
<keyword evidence="1" id="KW-0862">Zinc</keyword>
<dbReference type="InterPro" id="IPR036236">
    <property type="entry name" value="Znf_C2H2_sf"/>
</dbReference>
<name>A0A843WBK7_COLES</name>
<dbReference type="GO" id="GO:0008270">
    <property type="term" value="F:zinc ion binding"/>
    <property type="evidence" value="ECO:0007669"/>
    <property type="project" value="UniProtKB-KW"/>
</dbReference>
<dbReference type="PROSITE" id="PS00028">
    <property type="entry name" value="ZINC_FINGER_C2H2_1"/>
    <property type="match status" value="3"/>
</dbReference>
<dbReference type="PANTHER" id="PTHR47591:SF1">
    <property type="entry name" value="ZINC FINGER PROTEIN ZAT2-RELATED"/>
    <property type="match status" value="1"/>
</dbReference>
<dbReference type="AlphaFoldDB" id="A0A843WBK7"/>
<keyword evidence="1" id="KW-0479">Metal-binding</keyword>
<dbReference type="Pfam" id="PF13912">
    <property type="entry name" value="zf-C2H2_6"/>
    <property type="match status" value="3"/>
</dbReference>
<dbReference type="Gene3D" id="3.30.160.60">
    <property type="entry name" value="Classic Zinc Finger"/>
    <property type="match status" value="1"/>
</dbReference>
<accession>A0A843WBK7</accession>
<dbReference type="SUPFAM" id="SSF57667">
    <property type="entry name" value="beta-beta-alpha zinc fingers"/>
    <property type="match status" value="1"/>
</dbReference>
<dbReference type="Proteomes" id="UP000652761">
    <property type="component" value="Unassembled WGS sequence"/>
</dbReference>
<evidence type="ECO:0000313" key="5">
    <source>
        <dbReference type="Proteomes" id="UP000652761"/>
    </source>
</evidence>
<dbReference type="SMART" id="SM00355">
    <property type="entry name" value="ZnF_C2H2"/>
    <property type="match status" value="3"/>
</dbReference>
<feature type="compositionally biased region" description="Pro residues" evidence="2">
    <location>
        <begin position="134"/>
        <end position="149"/>
    </location>
</feature>
<keyword evidence="1" id="KW-0863">Zinc-finger</keyword>
<protein>
    <recommendedName>
        <fullName evidence="3">C2H2-type domain-containing protein</fullName>
    </recommendedName>
</protein>
<evidence type="ECO:0000259" key="3">
    <source>
        <dbReference type="PROSITE" id="PS50157"/>
    </source>
</evidence>
<feature type="region of interest" description="Disordered" evidence="2">
    <location>
        <begin position="313"/>
        <end position="339"/>
    </location>
</feature>
<feature type="domain" description="C2H2-type" evidence="3">
    <location>
        <begin position="349"/>
        <end position="376"/>
    </location>
</feature>
<proteinExistence type="predicted"/>
<evidence type="ECO:0000256" key="2">
    <source>
        <dbReference type="SAM" id="MobiDB-lite"/>
    </source>
</evidence>
<dbReference type="OrthoDB" id="6077919at2759"/>
<feature type="domain" description="C2H2-type" evidence="3">
    <location>
        <begin position="87"/>
        <end position="114"/>
    </location>
</feature>
<reference evidence="4" key="1">
    <citation type="submission" date="2017-07" db="EMBL/GenBank/DDBJ databases">
        <title>Taro Niue Genome Assembly and Annotation.</title>
        <authorList>
            <person name="Atibalentja N."/>
            <person name="Keating K."/>
            <person name="Fields C.J."/>
        </authorList>
    </citation>
    <scope>NUCLEOTIDE SEQUENCE</scope>
    <source>
        <strain evidence="4">Niue_2</strain>
        <tissue evidence="4">Leaf</tissue>
    </source>
</reference>
<dbReference type="InterPro" id="IPR013087">
    <property type="entry name" value="Znf_C2H2_type"/>
</dbReference>
<evidence type="ECO:0000313" key="4">
    <source>
        <dbReference type="EMBL" id="MQM00400.1"/>
    </source>
</evidence>
<dbReference type="PANTHER" id="PTHR47591">
    <property type="entry name" value="ZINC FINGER PROTEIN ZAT2-RELATED"/>
    <property type="match status" value="1"/>
</dbReference>
<dbReference type="EMBL" id="NMUH01002508">
    <property type="protein sequence ID" value="MQM00400.1"/>
    <property type="molecule type" value="Genomic_DNA"/>
</dbReference>
<comment type="caution">
    <text evidence="4">The sequence shown here is derived from an EMBL/GenBank/DDBJ whole genome shotgun (WGS) entry which is preliminary data.</text>
</comment>
<feature type="region of interest" description="Disordered" evidence="2">
    <location>
        <begin position="1"/>
        <end position="92"/>
    </location>
</feature>
<feature type="region of interest" description="Disordered" evidence="2">
    <location>
        <begin position="362"/>
        <end position="415"/>
    </location>
</feature>
<organism evidence="4 5">
    <name type="scientific">Colocasia esculenta</name>
    <name type="common">Wild taro</name>
    <name type="synonym">Arum esculentum</name>
    <dbReference type="NCBI Taxonomy" id="4460"/>
    <lineage>
        <taxon>Eukaryota</taxon>
        <taxon>Viridiplantae</taxon>
        <taxon>Streptophyta</taxon>
        <taxon>Embryophyta</taxon>
        <taxon>Tracheophyta</taxon>
        <taxon>Spermatophyta</taxon>
        <taxon>Magnoliopsida</taxon>
        <taxon>Liliopsida</taxon>
        <taxon>Araceae</taxon>
        <taxon>Aroideae</taxon>
        <taxon>Colocasieae</taxon>
        <taxon>Colocasia</taxon>
    </lineage>
</organism>
<dbReference type="PROSITE" id="PS50157">
    <property type="entry name" value="ZINC_FINGER_C2H2_2"/>
    <property type="match status" value="3"/>
</dbReference>
<sequence>MSNPDDKGLFTGQGDPEQPPSPVPRVAGGDGGGSGAVTPSGGTQTQRGKNRSLRDITSGEEQDEPAGSSTKPRTRRKPDPSAANVTEPCSECGRRFWSQKALFGHMRCHPERQWRGVNPPPHLRRPQPTVDNQPPVPPPPSSPLPPPPQGGQGAFQDAEREVATCLVMLANGPTPEDDASGPTEEAGATDATQPAALPPSQVDVFPPSGTTDATPPVVLPPSQVHLNFPPSGATDATTPVAPPPSQAHVSSPLSGATDAVPQQVPIPFQAHANCRFECSSCKKVFGSHQALGGHRASHKNVKGCFAMAKNEGEEASGVSGGGNNDPGDAGDDGRRAGEGTVSAMGTEEHRCKVCNKAFSSGQALGGHQRGHCTGRDEPEAFSSVPRSNDVPDLNLPPPPENSGSSPDDDPALDLKLGMTRPSWALWPCPQGRGRHPGHEMVAPGEPVATLFCGDTPGRHNTIETRVGVVFLSQRLEASRLFDHLFGVMPGMAVATASGVATWLLSRRADPSRLGGRRFKTEAAPHSPPLALSLPLLPSSPPLELSYVSLPVLRARGARAEVVPSHSCRGRVRGAWNEEEVVILT</sequence>
<feature type="domain" description="C2H2-type" evidence="3">
    <location>
        <begin position="276"/>
        <end position="303"/>
    </location>
</feature>
<evidence type="ECO:0000256" key="1">
    <source>
        <dbReference type="PROSITE-ProRule" id="PRU00042"/>
    </source>
</evidence>